<keyword evidence="6" id="KW-1133">Transmembrane helix</keyword>
<dbReference type="InterPro" id="IPR036440">
    <property type="entry name" value="Peptidase_C15-like_sf"/>
</dbReference>
<evidence type="ECO:0000256" key="3">
    <source>
        <dbReference type="ARBA" id="ARBA00022670"/>
    </source>
</evidence>
<keyword evidence="4" id="KW-0378">Hydrolase</keyword>
<evidence type="ECO:0000256" key="4">
    <source>
        <dbReference type="ARBA" id="ARBA00022801"/>
    </source>
</evidence>
<keyword evidence="5" id="KW-0788">Thiol protease</keyword>
<sequence length="245" mass="25971">MDHLQQQSRDAEQRTALAYCAGCAALLITLVCVAARAGDVVVDQGPPRPDVILVTGFRDFNGEENPSAVAATRLNGTGSITSVVLPVDEAGVSYAAGLVSRGAVAAVVHLGLEDATRDLRVEVAGHNILAGPRGAPNSGNCTTRPVFAGEPCTLATTANLGRLALRPRETWSTSAGDFFCNEVYYRTLRAARRGSVPLVPVAFVHLPSEATRPVDAYLSRLADVVHALAGGVRRDPRRAPLRRRR</sequence>
<feature type="transmembrane region" description="Helical" evidence="6">
    <location>
        <begin position="16"/>
        <end position="38"/>
    </location>
</feature>
<dbReference type="GO" id="GO:0016920">
    <property type="term" value="F:pyroglutamyl-peptidase activity"/>
    <property type="evidence" value="ECO:0007669"/>
    <property type="project" value="InterPro"/>
</dbReference>
<reference evidence="7" key="1">
    <citation type="submission" date="2021-01" db="EMBL/GenBank/DDBJ databases">
        <authorList>
            <person name="Corre E."/>
            <person name="Pelletier E."/>
            <person name="Niang G."/>
            <person name="Scheremetjew M."/>
            <person name="Finn R."/>
            <person name="Kale V."/>
            <person name="Holt S."/>
            <person name="Cochrane G."/>
            <person name="Meng A."/>
            <person name="Brown T."/>
            <person name="Cohen L."/>
        </authorList>
    </citation>
    <scope>NUCLEOTIDE SEQUENCE</scope>
    <source>
        <strain evidence="7">CCMP1756</strain>
    </source>
</reference>
<keyword evidence="6" id="KW-0812">Transmembrane</keyword>
<dbReference type="InterPro" id="IPR016125">
    <property type="entry name" value="Peptidase_C15-like"/>
</dbReference>
<keyword evidence="3" id="KW-0645">Protease</keyword>
<dbReference type="AlphaFoldDB" id="A0A7S4E7S6"/>
<evidence type="ECO:0000256" key="5">
    <source>
        <dbReference type="ARBA" id="ARBA00022807"/>
    </source>
</evidence>
<accession>A0A7S4E7S6</accession>
<evidence type="ECO:0000313" key="7">
    <source>
        <dbReference type="EMBL" id="CAE0695564.1"/>
    </source>
</evidence>
<dbReference type="Gene3D" id="3.40.630.20">
    <property type="entry name" value="Peptidase C15, pyroglutamyl peptidase I-like"/>
    <property type="match status" value="1"/>
</dbReference>
<dbReference type="PRINTS" id="PR00706">
    <property type="entry name" value="PYROGLUPTASE"/>
</dbReference>
<name>A0A7S4E7S6_9STRA</name>
<protein>
    <recommendedName>
        <fullName evidence="8">Pyroglutamyl-peptidase I</fullName>
    </recommendedName>
</protein>
<dbReference type="EMBL" id="HBIW01012820">
    <property type="protein sequence ID" value="CAE0695564.1"/>
    <property type="molecule type" value="Transcribed_RNA"/>
</dbReference>
<evidence type="ECO:0000256" key="2">
    <source>
        <dbReference type="ARBA" id="ARBA00022490"/>
    </source>
</evidence>
<evidence type="ECO:0000256" key="1">
    <source>
        <dbReference type="ARBA" id="ARBA00006641"/>
    </source>
</evidence>
<keyword evidence="6" id="KW-0472">Membrane</keyword>
<gene>
    <name evidence="7" type="ORF">PCAL00307_LOCUS11000</name>
</gene>
<evidence type="ECO:0000256" key="6">
    <source>
        <dbReference type="SAM" id="Phobius"/>
    </source>
</evidence>
<keyword evidence="2" id="KW-0963">Cytoplasm</keyword>
<comment type="similarity">
    <text evidence="1">Belongs to the peptidase C15 family.</text>
</comment>
<proteinExistence type="inferred from homology"/>
<dbReference type="GO" id="GO:0006508">
    <property type="term" value="P:proteolysis"/>
    <property type="evidence" value="ECO:0007669"/>
    <property type="project" value="UniProtKB-KW"/>
</dbReference>
<dbReference type="Pfam" id="PF01470">
    <property type="entry name" value="Peptidase_C15"/>
    <property type="match status" value="1"/>
</dbReference>
<dbReference type="SUPFAM" id="SSF53182">
    <property type="entry name" value="Pyrrolidone carboxyl peptidase (pyroglutamate aminopeptidase)"/>
    <property type="match status" value="1"/>
</dbReference>
<evidence type="ECO:0008006" key="8">
    <source>
        <dbReference type="Google" id="ProtNLM"/>
    </source>
</evidence>
<dbReference type="GO" id="GO:0005829">
    <property type="term" value="C:cytosol"/>
    <property type="evidence" value="ECO:0007669"/>
    <property type="project" value="InterPro"/>
</dbReference>
<organism evidence="7">
    <name type="scientific">Pelagomonas calceolata</name>
    <dbReference type="NCBI Taxonomy" id="35677"/>
    <lineage>
        <taxon>Eukaryota</taxon>
        <taxon>Sar</taxon>
        <taxon>Stramenopiles</taxon>
        <taxon>Ochrophyta</taxon>
        <taxon>Pelagophyceae</taxon>
        <taxon>Pelagomonadales</taxon>
        <taxon>Pelagomonadaceae</taxon>
        <taxon>Pelagomonas</taxon>
    </lineage>
</organism>
<dbReference type="InterPro" id="IPR000816">
    <property type="entry name" value="Peptidase_C15"/>
</dbReference>